<evidence type="ECO:0000256" key="1">
    <source>
        <dbReference type="SAM" id="SignalP"/>
    </source>
</evidence>
<protein>
    <recommendedName>
        <fullName evidence="4">Sensor of ECF-type sigma factor</fullName>
    </recommendedName>
</protein>
<reference evidence="2 3" key="1">
    <citation type="submission" date="2019-08" db="EMBL/GenBank/DDBJ databases">
        <authorList>
            <person name="Shi S."/>
        </authorList>
    </citation>
    <scope>NUCLEOTIDE SEQUENCE [LARGE SCALE GENOMIC DNA]</scope>
    <source>
        <strain evidence="2 3">GY10130</strain>
    </source>
</reference>
<dbReference type="AlphaFoldDB" id="A0A5C8KCR1"/>
<feature type="signal peptide" evidence="1">
    <location>
        <begin position="1"/>
        <end position="22"/>
    </location>
</feature>
<dbReference type="Proteomes" id="UP000321926">
    <property type="component" value="Unassembled WGS sequence"/>
</dbReference>
<sequence length="147" mass="17349">MKQYITLLFLFICCLAGTTAVAQTDSEKERRENVESAKIAFLTDKMALTPDQAQKFWPIYKEFETKRREIYHSNRGSSRKKVEEMTDAEVKAMVDGIFVLKQKELNLEQEYATKYQRVISTRQLAELYRGEREFTKMLLKKLDHKPQ</sequence>
<organism evidence="2 3">
    <name type="scientific">Pontibacter qinzhouensis</name>
    <dbReference type="NCBI Taxonomy" id="2603253"/>
    <lineage>
        <taxon>Bacteria</taxon>
        <taxon>Pseudomonadati</taxon>
        <taxon>Bacteroidota</taxon>
        <taxon>Cytophagia</taxon>
        <taxon>Cytophagales</taxon>
        <taxon>Hymenobacteraceae</taxon>
        <taxon>Pontibacter</taxon>
    </lineage>
</organism>
<dbReference type="RefSeq" id="WP_147920846.1">
    <property type="nucleotide sequence ID" value="NZ_VRTY01000016.1"/>
</dbReference>
<comment type="caution">
    <text evidence="2">The sequence shown here is derived from an EMBL/GenBank/DDBJ whole genome shotgun (WGS) entry which is preliminary data.</text>
</comment>
<accession>A0A5C8KCR1</accession>
<proteinExistence type="predicted"/>
<dbReference type="OrthoDB" id="675330at2"/>
<keyword evidence="3" id="KW-1185">Reference proteome</keyword>
<dbReference type="EMBL" id="VRTY01000016">
    <property type="protein sequence ID" value="TXK49658.1"/>
    <property type="molecule type" value="Genomic_DNA"/>
</dbReference>
<gene>
    <name evidence="2" type="ORF">FVR03_06080</name>
</gene>
<keyword evidence="1" id="KW-0732">Signal</keyword>
<evidence type="ECO:0000313" key="3">
    <source>
        <dbReference type="Proteomes" id="UP000321926"/>
    </source>
</evidence>
<evidence type="ECO:0000313" key="2">
    <source>
        <dbReference type="EMBL" id="TXK49658.1"/>
    </source>
</evidence>
<feature type="chain" id="PRO_5022854833" description="Sensor of ECF-type sigma factor" evidence="1">
    <location>
        <begin position="23"/>
        <end position="147"/>
    </location>
</feature>
<name>A0A5C8KCR1_9BACT</name>
<evidence type="ECO:0008006" key="4">
    <source>
        <dbReference type="Google" id="ProtNLM"/>
    </source>
</evidence>